<dbReference type="GO" id="GO:0016567">
    <property type="term" value="P:protein ubiquitination"/>
    <property type="evidence" value="ECO:0007669"/>
    <property type="project" value="InterPro"/>
</dbReference>
<dbReference type="Proteomes" id="UP000596660">
    <property type="component" value="Unplaced"/>
</dbReference>
<feature type="region of interest" description="Disordered" evidence="6">
    <location>
        <begin position="631"/>
        <end position="681"/>
    </location>
</feature>
<dbReference type="InterPro" id="IPR014891">
    <property type="entry name" value="DWNN_domain"/>
</dbReference>
<dbReference type="InterPro" id="IPR033489">
    <property type="entry name" value="RBBP6"/>
</dbReference>
<sequence length="681" mass="75319">MAVYYKFKSAKDNFSIPVDGPFISIANLKISIYVSKNMRKGTDYDLIITNAQTNEEYLDEEMLIPRNTSVLVRRVPGLPRMPIVIQTNNAKFENQTEDDQSAKSSITTAESSGILAFEDSEMDDEFGSNPFAMTSEIIPGQSRLSSSSVQDSVCVSKADKDNKIKALVGNSGLNWQLHHTDDFGSRRGSGRGEQSTRGFVCGGLELKTPPQGYVCHRCKVPGHYIQHCPTNGDPNYDIKKARPATGIPKSMLVPTPDGSFVLPSGTAAALKPNEAAFDKEMEGLSTCSFKDLPPELHCPLCKEVMKDAVLSSKCCFGSFCDKCIRDYIISKSMCVCGIRDILTDDLVPNNTLRNTINRILESSGNSSVDNPGSSAQVPDKESAHHPQTRISSPTQSAVSEGAPDAKEISNLKENMDDGGKPSDAPQVLVQPQTSGEDKITKVPDVSEATHEYVTVKEPASQDSALPLTEGGQPKVAVNEAVSGVQWMSMTGIDENMCNSAFNPYQRGMQPAVNGFMGPYGGNMPYNMGYGPGSMDMFFGNFISPDSFGAQGFMMPQMLPPQSRDHPKDRDCHREARSNDNVLPEKSELKPASAHRSSREEHHDYYHDRNHDRKRETKRVSIDHDNYHCSHQQISQSHQSFDHDSHGSYRTRPSLKRKSEHYEMDHHHNHHYGRSKSSSLRQ</sequence>
<evidence type="ECO:0000259" key="7">
    <source>
        <dbReference type="PROSITE" id="PS51282"/>
    </source>
</evidence>
<organism evidence="8 9">
    <name type="scientific">Chenopodium quinoa</name>
    <name type="common">Quinoa</name>
    <dbReference type="NCBI Taxonomy" id="63459"/>
    <lineage>
        <taxon>Eukaryota</taxon>
        <taxon>Viridiplantae</taxon>
        <taxon>Streptophyta</taxon>
        <taxon>Embryophyta</taxon>
        <taxon>Tracheophyta</taxon>
        <taxon>Spermatophyta</taxon>
        <taxon>Magnoliopsida</taxon>
        <taxon>eudicotyledons</taxon>
        <taxon>Gunneridae</taxon>
        <taxon>Pentapetalae</taxon>
        <taxon>Caryophyllales</taxon>
        <taxon>Chenopodiaceae</taxon>
        <taxon>Chenopodioideae</taxon>
        <taxon>Atripliceae</taxon>
        <taxon>Chenopodium</taxon>
    </lineage>
</organism>
<evidence type="ECO:0000313" key="9">
    <source>
        <dbReference type="Proteomes" id="UP000596660"/>
    </source>
</evidence>
<comment type="subcellular location">
    <subcellularLocation>
        <location evidence="1">Nucleus</location>
    </subcellularLocation>
</comment>
<feature type="compositionally biased region" description="Basic and acidic residues" evidence="6">
    <location>
        <begin position="562"/>
        <end position="588"/>
    </location>
</feature>
<dbReference type="EnsemblPlants" id="AUR62019970-RA">
    <property type="protein sequence ID" value="AUR62019970-RA:cds"/>
    <property type="gene ID" value="AUR62019970"/>
</dbReference>
<feature type="compositionally biased region" description="Basic and acidic residues" evidence="6">
    <location>
        <begin position="403"/>
        <end position="420"/>
    </location>
</feature>
<dbReference type="PANTHER" id="PTHR15439">
    <property type="entry name" value="RETINOBLASTOMA-BINDING PROTEIN 6"/>
    <property type="match status" value="1"/>
</dbReference>
<dbReference type="GO" id="GO:0006397">
    <property type="term" value="P:mRNA processing"/>
    <property type="evidence" value="ECO:0007669"/>
    <property type="project" value="InterPro"/>
</dbReference>
<feature type="region of interest" description="Disordered" evidence="6">
    <location>
        <begin position="552"/>
        <end position="615"/>
    </location>
</feature>
<feature type="region of interest" description="Disordered" evidence="6">
    <location>
        <begin position="362"/>
        <end position="440"/>
    </location>
</feature>
<feature type="compositionally biased region" description="Polar residues" evidence="6">
    <location>
        <begin position="388"/>
        <end position="398"/>
    </location>
</feature>
<dbReference type="InterPro" id="IPR013083">
    <property type="entry name" value="Znf_RING/FYVE/PHD"/>
</dbReference>
<evidence type="ECO:0000256" key="4">
    <source>
        <dbReference type="ARBA" id="ARBA00022833"/>
    </source>
</evidence>
<dbReference type="AlphaFoldDB" id="A0A803LWW9"/>
<keyword evidence="3" id="KW-0863">Zinc-finger</keyword>
<protein>
    <recommendedName>
        <fullName evidence="7">DWNN domain-containing protein</fullName>
    </recommendedName>
</protein>
<evidence type="ECO:0000256" key="6">
    <source>
        <dbReference type="SAM" id="MobiDB-lite"/>
    </source>
</evidence>
<evidence type="ECO:0000256" key="1">
    <source>
        <dbReference type="ARBA" id="ARBA00004123"/>
    </source>
</evidence>
<dbReference type="GO" id="GO:0008270">
    <property type="term" value="F:zinc ion binding"/>
    <property type="evidence" value="ECO:0007669"/>
    <property type="project" value="UniProtKB-KW"/>
</dbReference>
<keyword evidence="4" id="KW-0862">Zinc</keyword>
<evidence type="ECO:0000256" key="2">
    <source>
        <dbReference type="ARBA" id="ARBA00022723"/>
    </source>
</evidence>
<dbReference type="Gene3D" id="3.30.40.10">
    <property type="entry name" value="Zinc/RING finger domain, C3HC4 (zinc finger)"/>
    <property type="match status" value="1"/>
</dbReference>
<proteinExistence type="predicted"/>
<evidence type="ECO:0000256" key="5">
    <source>
        <dbReference type="ARBA" id="ARBA00023242"/>
    </source>
</evidence>
<dbReference type="SUPFAM" id="SSF57850">
    <property type="entry name" value="RING/U-box"/>
    <property type="match status" value="1"/>
</dbReference>
<keyword evidence="5" id="KW-0539">Nucleus</keyword>
<feature type="compositionally biased region" description="Basic and acidic residues" evidence="6">
    <location>
        <begin position="596"/>
        <end position="615"/>
    </location>
</feature>
<dbReference type="Gene3D" id="3.10.20.90">
    <property type="entry name" value="Phosphatidylinositol 3-kinase Catalytic Subunit, Chain A, domain 1"/>
    <property type="match status" value="1"/>
</dbReference>
<evidence type="ECO:0000313" key="8">
    <source>
        <dbReference type="EnsemblPlants" id="AUR62019970-RA:cds"/>
    </source>
</evidence>
<dbReference type="GO" id="GO:0005634">
    <property type="term" value="C:nucleus"/>
    <property type="evidence" value="ECO:0007669"/>
    <property type="project" value="UniProtKB-SubCell"/>
</dbReference>
<accession>A0A803LWW9</accession>
<dbReference type="PROSITE" id="PS51282">
    <property type="entry name" value="DWNN"/>
    <property type="match status" value="1"/>
</dbReference>
<evidence type="ECO:0000256" key="3">
    <source>
        <dbReference type="ARBA" id="ARBA00022771"/>
    </source>
</evidence>
<dbReference type="SMART" id="SM01180">
    <property type="entry name" value="DWNN"/>
    <property type="match status" value="1"/>
</dbReference>
<reference evidence="8" key="1">
    <citation type="journal article" date="2017" name="Nature">
        <title>The genome of Chenopodium quinoa.</title>
        <authorList>
            <person name="Jarvis D.E."/>
            <person name="Ho Y.S."/>
            <person name="Lightfoot D.J."/>
            <person name="Schmoeckel S.M."/>
            <person name="Li B."/>
            <person name="Borm T.J.A."/>
            <person name="Ohyanagi H."/>
            <person name="Mineta K."/>
            <person name="Michell C.T."/>
            <person name="Saber N."/>
            <person name="Kharbatia N.M."/>
            <person name="Rupper R.R."/>
            <person name="Sharp A.R."/>
            <person name="Dally N."/>
            <person name="Boughton B.A."/>
            <person name="Woo Y.H."/>
            <person name="Gao G."/>
            <person name="Schijlen E.G.W.M."/>
            <person name="Guo X."/>
            <person name="Momin A.A."/>
            <person name="Negrao S."/>
            <person name="Al-Babili S."/>
            <person name="Gehring C."/>
            <person name="Roessner U."/>
            <person name="Jung C."/>
            <person name="Murphy K."/>
            <person name="Arold S.T."/>
            <person name="Gojobori T."/>
            <person name="van der Linden C.G."/>
            <person name="van Loo E.N."/>
            <person name="Jellen E.N."/>
            <person name="Maughan P.J."/>
            <person name="Tester M."/>
        </authorList>
    </citation>
    <scope>NUCLEOTIDE SEQUENCE [LARGE SCALE GENOMIC DNA]</scope>
    <source>
        <strain evidence="8">cv. PI 614886</strain>
    </source>
</reference>
<dbReference type="PANTHER" id="PTHR15439:SF0">
    <property type="entry name" value="CELL DIVISION CYCLE AND APOPTOSIS REGULATOR PROTEIN 1-RELATED"/>
    <property type="match status" value="1"/>
</dbReference>
<reference evidence="8" key="2">
    <citation type="submission" date="2021-03" db="UniProtKB">
        <authorList>
            <consortium name="EnsemblPlants"/>
        </authorList>
    </citation>
    <scope>IDENTIFICATION</scope>
</reference>
<dbReference type="Gene3D" id="4.10.60.10">
    <property type="entry name" value="Zinc finger, CCHC-type"/>
    <property type="match status" value="1"/>
</dbReference>
<dbReference type="GO" id="GO:0061630">
    <property type="term" value="F:ubiquitin protein ligase activity"/>
    <property type="evidence" value="ECO:0007669"/>
    <property type="project" value="InterPro"/>
</dbReference>
<dbReference type="CDD" id="cd16620">
    <property type="entry name" value="vRING-HC-C4C4_RBBP6"/>
    <property type="match status" value="1"/>
</dbReference>
<dbReference type="GO" id="GO:0006511">
    <property type="term" value="P:ubiquitin-dependent protein catabolic process"/>
    <property type="evidence" value="ECO:0007669"/>
    <property type="project" value="TreeGrafter"/>
</dbReference>
<feature type="domain" description="DWNN" evidence="7">
    <location>
        <begin position="3"/>
        <end position="76"/>
    </location>
</feature>
<feature type="compositionally biased region" description="Polar residues" evidence="6">
    <location>
        <begin position="362"/>
        <end position="376"/>
    </location>
</feature>
<dbReference type="InterPro" id="IPR025829">
    <property type="entry name" value="Zn_knuckle_CX2CX3GHX4C"/>
</dbReference>
<dbReference type="Pfam" id="PF13696">
    <property type="entry name" value="zf-CCHC_2"/>
    <property type="match status" value="1"/>
</dbReference>
<keyword evidence="9" id="KW-1185">Reference proteome</keyword>
<name>A0A803LWW9_CHEQI</name>
<dbReference type="Gramene" id="AUR62019970-RA">
    <property type="protein sequence ID" value="AUR62019970-RA:cds"/>
    <property type="gene ID" value="AUR62019970"/>
</dbReference>
<dbReference type="Pfam" id="PF08783">
    <property type="entry name" value="DWNN"/>
    <property type="match status" value="1"/>
</dbReference>
<keyword evidence="2" id="KW-0479">Metal-binding</keyword>